<dbReference type="Gene3D" id="2.70.70.10">
    <property type="entry name" value="Glucose Permease (Domain IIA)"/>
    <property type="match status" value="1"/>
</dbReference>
<dbReference type="EMBL" id="JAVLSJ010000005">
    <property type="protein sequence ID" value="MDR9848880.1"/>
    <property type="molecule type" value="Genomic_DNA"/>
</dbReference>
<name>A0ABU2EL55_9BURK</name>
<dbReference type="InterPro" id="IPR011055">
    <property type="entry name" value="Dup_hybrid_motif"/>
</dbReference>
<gene>
    <name evidence="1" type="ORF">RI048_11675</name>
</gene>
<dbReference type="RefSeq" id="WP_310839954.1">
    <property type="nucleotide sequence ID" value="NZ_JAVLSJ010000005.1"/>
</dbReference>
<organism evidence="1 2">
    <name type="scientific">Herbaspirillum huttiense subsp. lycopersici</name>
    <dbReference type="NCBI Taxonomy" id="3074428"/>
    <lineage>
        <taxon>Bacteria</taxon>
        <taxon>Pseudomonadati</taxon>
        <taxon>Pseudomonadota</taxon>
        <taxon>Betaproteobacteria</taxon>
        <taxon>Burkholderiales</taxon>
        <taxon>Oxalobacteraceae</taxon>
        <taxon>Herbaspirillum</taxon>
    </lineage>
</organism>
<proteinExistence type="predicted"/>
<evidence type="ECO:0000313" key="1">
    <source>
        <dbReference type="EMBL" id="MDR9848880.1"/>
    </source>
</evidence>
<accession>A0ABU2EL55</accession>
<reference evidence="1" key="1">
    <citation type="submission" date="2023-09" db="EMBL/GenBank/DDBJ databases">
        <title>Description of first Herbaspirillum huttiense subsp. nephrolepsisexaltata and Herbaspirillum huttiense subsp. lycopersicon.</title>
        <authorList>
            <person name="Poudel M."/>
            <person name="Sharma A."/>
            <person name="Goss E."/>
            <person name="Tapia J.H."/>
            <person name="Harmon C.M."/>
            <person name="Jones J.B."/>
        </authorList>
    </citation>
    <scope>NUCLEOTIDE SEQUENCE</scope>
    <source>
        <strain evidence="1">SE1</strain>
    </source>
</reference>
<evidence type="ECO:0000313" key="2">
    <source>
        <dbReference type="Proteomes" id="UP001246576"/>
    </source>
</evidence>
<keyword evidence="2" id="KW-1185">Reference proteome</keyword>
<protein>
    <submittedName>
        <fullName evidence="1">Uncharacterized protein</fullName>
    </submittedName>
</protein>
<dbReference type="Proteomes" id="UP001246576">
    <property type="component" value="Unassembled WGS sequence"/>
</dbReference>
<sequence length="147" mass="15732">MLISPPFLPPRTEQQSEDEWLDLAMNGDAPGRGAFPVSFNLGWHGGIHLTAPKAGNAHEPVRAIADGTIVFVRPPTKGLPNLPPEHPLMYNGATSDGVVVIRHEAEIGEGEQGELWEVLGVSRMAISQFICAGLVESKTSGQGPKDF</sequence>
<comment type="caution">
    <text evidence="1">The sequence shown here is derived from an EMBL/GenBank/DDBJ whole genome shotgun (WGS) entry which is preliminary data.</text>
</comment>